<protein>
    <submittedName>
        <fullName evidence="1">Uncharacterized protein</fullName>
    </submittedName>
</protein>
<name>A0A0V1DQV3_TRIPS</name>
<dbReference type="EMBL" id="JYDR01000765">
    <property type="protein sequence ID" value="KRY63932.1"/>
    <property type="molecule type" value="Genomic_DNA"/>
</dbReference>
<evidence type="ECO:0000313" key="1">
    <source>
        <dbReference type="EMBL" id="KRY63932.1"/>
    </source>
</evidence>
<reference evidence="1 2" key="1">
    <citation type="submission" date="2015-01" db="EMBL/GenBank/DDBJ databases">
        <title>Evolution of Trichinella species and genotypes.</title>
        <authorList>
            <person name="Korhonen P.K."/>
            <person name="Edoardo P."/>
            <person name="Giuseppe L.R."/>
            <person name="Gasser R.B."/>
        </authorList>
    </citation>
    <scope>NUCLEOTIDE SEQUENCE [LARGE SCALE GENOMIC DNA]</scope>
    <source>
        <strain evidence="1">ISS13</strain>
    </source>
</reference>
<sequence>MNSGRNRGRPKTWCMRKLPFLDREKCERFMAFEANGEHASGDETAR</sequence>
<gene>
    <name evidence="1" type="ORF">T4A_11935</name>
</gene>
<dbReference type="Proteomes" id="UP000054632">
    <property type="component" value="Unassembled WGS sequence"/>
</dbReference>
<evidence type="ECO:0000313" key="2">
    <source>
        <dbReference type="Proteomes" id="UP000054632"/>
    </source>
</evidence>
<organism evidence="1 2">
    <name type="scientific">Trichinella pseudospiralis</name>
    <name type="common">Parasitic roundworm</name>
    <dbReference type="NCBI Taxonomy" id="6337"/>
    <lineage>
        <taxon>Eukaryota</taxon>
        <taxon>Metazoa</taxon>
        <taxon>Ecdysozoa</taxon>
        <taxon>Nematoda</taxon>
        <taxon>Enoplea</taxon>
        <taxon>Dorylaimia</taxon>
        <taxon>Trichinellida</taxon>
        <taxon>Trichinellidae</taxon>
        <taxon>Trichinella</taxon>
    </lineage>
</organism>
<accession>A0A0V1DQV3</accession>
<comment type="caution">
    <text evidence="1">The sequence shown here is derived from an EMBL/GenBank/DDBJ whole genome shotgun (WGS) entry which is preliminary data.</text>
</comment>
<proteinExistence type="predicted"/>
<dbReference type="AlphaFoldDB" id="A0A0V1DQV3"/>